<dbReference type="EMBL" id="HBGK01020594">
    <property type="protein sequence ID" value="CAD9281573.1"/>
    <property type="molecule type" value="Transcribed_RNA"/>
</dbReference>
<feature type="chain" id="PRO_5031159640" evidence="2">
    <location>
        <begin position="23"/>
        <end position="150"/>
    </location>
</feature>
<evidence type="ECO:0000256" key="2">
    <source>
        <dbReference type="SAM" id="SignalP"/>
    </source>
</evidence>
<evidence type="ECO:0000313" key="3">
    <source>
        <dbReference type="EMBL" id="CAD9281573.1"/>
    </source>
</evidence>
<reference evidence="3" key="1">
    <citation type="submission" date="2021-01" db="EMBL/GenBank/DDBJ databases">
        <authorList>
            <person name="Corre E."/>
            <person name="Pelletier E."/>
            <person name="Niang G."/>
            <person name="Scheremetjew M."/>
            <person name="Finn R."/>
            <person name="Kale V."/>
            <person name="Holt S."/>
            <person name="Cochrane G."/>
            <person name="Meng A."/>
            <person name="Brown T."/>
            <person name="Cohen L."/>
        </authorList>
    </citation>
    <scope>NUCLEOTIDE SEQUENCE</scope>
    <source>
        <strain evidence="3">CCMP 410</strain>
    </source>
</reference>
<feature type="region of interest" description="Disordered" evidence="1">
    <location>
        <begin position="44"/>
        <end position="70"/>
    </location>
</feature>
<sequence length="150" mass="16259">MMMVRSILPLTVFLAIDGGVAGFAPTRRAAQVTTTTTSLHFGIPTFGAKQEDDSKKADSAAKTAPEEDKKEIGLSGLVQLITAGMGSPFLGDFEGVDEETGKMMFSLEANNLVDEKGNSKQTSMPYFEQGWVDESEDNAGGFKWPWEKKD</sequence>
<protein>
    <submittedName>
        <fullName evidence="3">Uncharacterized protein</fullName>
    </submittedName>
</protein>
<name>A0A7S1UXJ7_9STRA</name>
<evidence type="ECO:0000256" key="1">
    <source>
        <dbReference type="SAM" id="MobiDB-lite"/>
    </source>
</evidence>
<gene>
    <name evidence="3" type="ORF">GOCE00092_LOCUS10484</name>
</gene>
<keyword evidence="2" id="KW-0732">Signal</keyword>
<proteinExistence type="predicted"/>
<feature type="signal peptide" evidence="2">
    <location>
        <begin position="1"/>
        <end position="22"/>
    </location>
</feature>
<accession>A0A7S1UXJ7</accession>
<feature type="compositionally biased region" description="Basic and acidic residues" evidence="1">
    <location>
        <begin position="49"/>
        <end position="70"/>
    </location>
</feature>
<dbReference type="AlphaFoldDB" id="A0A7S1UXJ7"/>
<organism evidence="3">
    <name type="scientific">Grammatophora oceanica</name>
    <dbReference type="NCBI Taxonomy" id="210454"/>
    <lineage>
        <taxon>Eukaryota</taxon>
        <taxon>Sar</taxon>
        <taxon>Stramenopiles</taxon>
        <taxon>Ochrophyta</taxon>
        <taxon>Bacillariophyta</taxon>
        <taxon>Fragilariophyceae</taxon>
        <taxon>Fragilariophycidae</taxon>
        <taxon>Rhabdonematales</taxon>
        <taxon>Grammatophoraceae</taxon>
        <taxon>Grammatophora</taxon>
    </lineage>
</organism>